<proteinExistence type="predicted"/>
<sequence length="490" mass="56678">MRKVFVIAILVGIIILIAHYLSQPKPLRPIVVTWQEIGEVWGFVDLDANDNDELVVRDKDRQLWWVQFSPTAVARQKIPVPKGAYRYWASTPNVVQLLDFEHPQTHQVLLITRHGEKWLMEDLGKSGIVIVKDADQDGQVNDVIVWHGQTRRVFSRMKDGMIIERSNLPDFQADLDGDGKEDAVYVKPVPVYWIVGKVCVRFSSGSKASLMPYLPYIAVIDMDGDKVAEIVGIERRWISSIAAPEYCFHCWRYENRRWRKSLSPKFGGIEWFVDNGDASFGFPPRETDILIRDEKGAYLLAVTKKGRRVKVWEVRWQKDKWTKRLMGEVPKHIAESAYLIVFTRVGQGWIMVGRMLPPVWQCLLWGMVGRHLQRFLPFLQESQGHFFVYGWDGQQKWTLLGRWSNNSVMGFRLADMDGDGEQELVLAFPKRVLVAKFEDGRWRKVWTEVPPFAKYGMIGVGSIRYGGREWALFHQEKRNGSRCVAIALEK</sequence>
<dbReference type="Proteomes" id="UP001204798">
    <property type="component" value="Unassembled WGS sequence"/>
</dbReference>
<keyword evidence="2" id="KW-1185">Reference proteome</keyword>
<dbReference type="InterPro" id="IPR028994">
    <property type="entry name" value="Integrin_alpha_N"/>
</dbReference>
<comment type="caution">
    <text evidence="1">The sequence shown here is derived from an EMBL/GenBank/DDBJ whole genome shotgun (WGS) entry which is preliminary data.</text>
</comment>
<dbReference type="RefSeq" id="WP_259091815.1">
    <property type="nucleotide sequence ID" value="NZ_CP130454.1"/>
</dbReference>
<name>A0ABT2EI27_9BACT</name>
<dbReference type="SUPFAM" id="SSF69318">
    <property type="entry name" value="Integrin alpha N-terminal domain"/>
    <property type="match status" value="1"/>
</dbReference>
<dbReference type="EMBL" id="JANUCP010000001">
    <property type="protein sequence ID" value="MCS3917617.1"/>
    <property type="molecule type" value="Genomic_DNA"/>
</dbReference>
<accession>A0ABT2EI27</accession>
<evidence type="ECO:0008006" key="3">
    <source>
        <dbReference type="Google" id="ProtNLM"/>
    </source>
</evidence>
<gene>
    <name evidence="1" type="ORF">M2350_000014</name>
</gene>
<organism evidence="1 2">
    <name type="scientific">Candidatus Fervidibacter sacchari</name>
    <dbReference type="NCBI Taxonomy" id="1448929"/>
    <lineage>
        <taxon>Bacteria</taxon>
        <taxon>Candidatus Fervidibacterota</taxon>
        <taxon>Candidatus Fervidibacter</taxon>
    </lineage>
</organism>
<reference evidence="1 2" key="1">
    <citation type="submission" date="2022-08" db="EMBL/GenBank/DDBJ databases">
        <title>Bacterial and archaeal communities from various locations to study Microbial Dark Matter (Phase II).</title>
        <authorList>
            <person name="Stepanauskas R."/>
        </authorList>
    </citation>
    <scope>NUCLEOTIDE SEQUENCE [LARGE SCALE GENOMIC DNA]</scope>
    <source>
        <strain evidence="1 2">PD1</strain>
    </source>
</reference>
<evidence type="ECO:0000313" key="2">
    <source>
        <dbReference type="Proteomes" id="UP001204798"/>
    </source>
</evidence>
<evidence type="ECO:0000313" key="1">
    <source>
        <dbReference type="EMBL" id="MCS3917617.1"/>
    </source>
</evidence>
<protein>
    <recommendedName>
        <fullName evidence="3">VCBS repeat-containing protein</fullName>
    </recommendedName>
</protein>